<proteinExistence type="predicted"/>
<gene>
    <name evidence="3" type="ORF">GCU69_02240</name>
</gene>
<dbReference type="Pfam" id="PF13581">
    <property type="entry name" value="HATPase_c_2"/>
    <property type="match status" value="1"/>
</dbReference>
<evidence type="ECO:0000256" key="1">
    <source>
        <dbReference type="ARBA" id="ARBA00022527"/>
    </source>
</evidence>
<dbReference type="Proteomes" id="UP000621266">
    <property type="component" value="Unassembled WGS sequence"/>
</dbReference>
<keyword evidence="1" id="KW-0418">Kinase</keyword>
<dbReference type="SUPFAM" id="SSF55874">
    <property type="entry name" value="ATPase domain of HSP90 chaperone/DNA topoisomerase II/histidine kinase"/>
    <property type="match status" value="1"/>
</dbReference>
<keyword evidence="1" id="KW-0723">Serine/threonine-protein kinase</keyword>
<dbReference type="InterPro" id="IPR050267">
    <property type="entry name" value="Anti-sigma-factor_SerPK"/>
</dbReference>
<keyword evidence="3" id="KW-0067">ATP-binding</keyword>
<keyword evidence="4" id="KW-1185">Reference proteome</keyword>
<evidence type="ECO:0000313" key="3">
    <source>
        <dbReference type="EMBL" id="KAF4410745.1"/>
    </source>
</evidence>
<name>A0ABQ7FPH3_9ACTN</name>
<evidence type="ECO:0000259" key="2">
    <source>
        <dbReference type="Pfam" id="PF13581"/>
    </source>
</evidence>
<keyword evidence="3" id="KW-0547">Nucleotide-binding</keyword>
<accession>A0ABQ7FPH3</accession>
<dbReference type="PANTHER" id="PTHR35526">
    <property type="entry name" value="ANTI-SIGMA-F FACTOR RSBW-RELATED"/>
    <property type="match status" value="1"/>
</dbReference>
<reference evidence="3 4" key="1">
    <citation type="submission" date="2019-10" db="EMBL/GenBank/DDBJ databases">
        <title>Streptomyces tenebrisbrunneis sp.nov., an endogenous actinomycete isolated from of Lycium ruthenicum.</title>
        <authorList>
            <person name="Ma L."/>
        </authorList>
    </citation>
    <scope>NUCLEOTIDE SEQUENCE [LARGE SCALE GENOMIC DNA]</scope>
    <source>
        <strain evidence="3 4">TRM 66187</strain>
    </source>
</reference>
<dbReference type="CDD" id="cd16936">
    <property type="entry name" value="HATPase_RsbW-like"/>
    <property type="match status" value="1"/>
</dbReference>
<evidence type="ECO:0000313" key="4">
    <source>
        <dbReference type="Proteomes" id="UP000621266"/>
    </source>
</evidence>
<sequence length="158" mass="16899">MAARAHAPPDSWEYSLQLPRDPLAPRIARCTVRTVLGEHGLVTLAETAELLTSELVTNAYLHSPGPASVRLKWHGEKLRVSVWDSSTSRPRAAAGLGRGTNPFSERGRGLLLVAVCADDWGSFPLGEDLAGVRGKVVWFALDAGAADRAPVPRGGRRG</sequence>
<dbReference type="InterPro" id="IPR036890">
    <property type="entry name" value="HATPase_C_sf"/>
</dbReference>
<dbReference type="EMBL" id="WHPN01000042">
    <property type="protein sequence ID" value="KAF4410745.1"/>
    <property type="molecule type" value="Genomic_DNA"/>
</dbReference>
<dbReference type="Gene3D" id="3.30.565.10">
    <property type="entry name" value="Histidine kinase-like ATPase, C-terminal domain"/>
    <property type="match status" value="1"/>
</dbReference>
<comment type="caution">
    <text evidence="3">The sequence shown here is derived from an EMBL/GenBank/DDBJ whole genome shotgun (WGS) entry which is preliminary data.</text>
</comment>
<protein>
    <submittedName>
        <fullName evidence="3">ATP-binding protein</fullName>
    </submittedName>
</protein>
<dbReference type="InterPro" id="IPR003594">
    <property type="entry name" value="HATPase_dom"/>
</dbReference>
<dbReference type="PANTHER" id="PTHR35526:SF3">
    <property type="entry name" value="ANTI-SIGMA-F FACTOR RSBW"/>
    <property type="match status" value="1"/>
</dbReference>
<dbReference type="GO" id="GO:0005524">
    <property type="term" value="F:ATP binding"/>
    <property type="evidence" value="ECO:0007669"/>
    <property type="project" value="UniProtKB-KW"/>
</dbReference>
<feature type="domain" description="Histidine kinase/HSP90-like ATPase" evidence="2">
    <location>
        <begin position="46"/>
        <end position="120"/>
    </location>
</feature>
<keyword evidence="1" id="KW-0808">Transferase</keyword>
<organism evidence="3 4">
    <name type="scientific">Streptomyces lycii</name>
    <dbReference type="NCBI Taxonomy" id="2654337"/>
    <lineage>
        <taxon>Bacteria</taxon>
        <taxon>Bacillati</taxon>
        <taxon>Actinomycetota</taxon>
        <taxon>Actinomycetes</taxon>
        <taxon>Kitasatosporales</taxon>
        <taxon>Streptomycetaceae</taxon>
        <taxon>Streptomyces</taxon>
    </lineage>
</organism>